<evidence type="ECO:0000313" key="6">
    <source>
        <dbReference type="Proteomes" id="UP000823921"/>
    </source>
</evidence>
<dbReference type="InterPro" id="IPR000297">
    <property type="entry name" value="PPIase_PpiC"/>
</dbReference>
<feature type="domain" description="PpiC" evidence="4">
    <location>
        <begin position="202"/>
        <end position="325"/>
    </location>
</feature>
<dbReference type="InterPro" id="IPR027304">
    <property type="entry name" value="Trigger_fact/SurA_dom_sf"/>
</dbReference>
<evidence type="ECO:0000256" key="3">
    <source>
        <dbReference type="SAM" id="SignalP"/>
    </source>
</evidence>
<dbReference type="SUPFAM" id="SSF109998">
    <property type="entry name" value="Triger factor/SurA peptide-binding domain-like"/>
    <property type="match status" value="1"/>
</dbReference>
<reference evidence="5" key="1">
    <citation type="journal article" date="2021" name="PeerJ">
        <title>Extensive microbial diversity within the chicken gut microbiome revealed by metagenomics and culture.</title>
        <authorList>
            <person name="Gilroy R."/>
            <person name="Ravi A."/>
            <person name="Getino M."/>
            <person name="Pursley I."/>
            <person name="Horton D.L."/>
            <person name="Alikhan N.F."/>
            <person name="Baker D."/>
            <person name="Gharbi K."/>
            <person name="Hall N."/>
            <person name="Watson M."/>
            <person name="Adriaenssens E.M."/>
            <person name="Foster-Nyarko E."/>
            <person name="Jarju S."/>
            <person name="Secka A."/>
            <person name="Antonio M."/>
            <person name="Oren A."/>
            <person name="Chaudhuri R.R."/>
            <person name="La Ragione R."/>
            <person name="Hildebrand F."/>
            <person name="Pallen M.J."/>
        </authorList>
    </citation>
    <scope>NUCLEOTIDE SEQUENCE</scope>
    <source>
        <strain evidence="5">CHK192-8294</strain>
    </source>
</reference>
<keyword evidence="1" id="KW-0697">Rotamase</keyword>
<keyword evidence="1 5" id="KW-0413">Isomerase</keyword>
<dbReference type="Pfam" id="PF00639">
    <property type="entry name" value="Rotamase"/>
    <property type="match status" value="1"/>
</dbReference>
<dbReference type="GO" id="GO:0003755">
    <property type="term" value="F:peptidyl-prolyl cis-trans isomerase activity"/>
    <property type="evidence" value="ECO:0007669"/>
    <property type="project" value="UniProtKB-KW"/>
</dbReference>
<proteinExistence type="predicted"/>
<dbReference type="PROSITE" id="PS50198">
    <property type="entry name" value="PPIC_PPIASE_2"/>
    <property type="match status" value="1"/>
</dbReference>
<evidence type="ECO:0000313" key="5">
    <source>
        <dbReference type="EMBL" id="HJB80037.1"/>
    </source>
</evidence>
<dbReference type="PANTHER" id="PTHR47245:SF2">
    <property type="entry name" value="PEPTIDYL-PROLYL CIS-TRANS ISOMERASE HP_0175-RELATED"/>
    <property type="match status" value="1"/>
</dbReference>
<dbReference type="Proteomes" id="UP000823921">
    <property type="component" value="Unassembled WGS sequence"/>
</dbReference>
<dbReference type="InterPro" id="IPR046357">
    <property type="entry name" value="PPIase_dom_sf"/>
</dbReference>
<dbReference type="PANTHER" id="PTHR47245">
    <property type="entry name" value="PEPTIDYLPROLYL ISOMERASE"/>
    <property type="match status" value="1"/>
</dbReference>
<organism evidence="5 6">
    <name type="scientific">Candidatus Flavonifractor intestinigallinarum</name>
    <dbReference type="NCBI Taxonomy" id="2838586"/>
    <lineage>
        <taxon>Bacteria</taxon>
        <taxon>Bacillati</taxon>
        <taxon>Bacillota</taxon>
        <taxon>Clostridia</taxon>
        <taxon>Eubacteriales</taxon>
        <taxon>Oscillospiraceae</taxon>
        <taxon>Flavonifractor</taxon>
    </lineage>
</organism>
<evidence type="ECO:0000256" key="2">
    <source>
        <dbReference type="SAM" id="MobiDB-lite"/>
    </source>
</evidence>
<dbReference type="SUPFAM" id="SSF54534">
    <property type="entry name" value="FKBP-like"/>
    <property type="match status" value="1"/>
</dbReference>
<feature type="compositionally biased region" description="Low complexity" evidence="2">
    <location>
        <begin position="384"/>
        <end position="418"/>
    </location>
</feature>
<dbReference type="Gene3D" id="3.10.50.40">
    <property type="match status" value="1"/>
</dbReference>
<reference evidence="5" key="2">
    <citation type="submission" date="2021-04" db="EMBL/GenBank/DDBJ databases">
        <authorList>
            <person name="Gilroy R."/>
        </authorList>
    </citation>
    <scope>NUCLEOTIDE SEQUENCE</scope>
    <source>
        <strain evidence="5">CHK192-8294</strain>
    </source>
</reference>
<evidence type="ECO:0000259" key="4">
    <source>
        <dbReference type="PROSITE" id="PS50198"/>
    </source>
</evidence>
<accession>A0A9D2MKU4</accession>
<sequence length="418" mass="45308">MNWKKLLCAGLSGALLAGAMAGCGAAEPQPTPAADDIAYQATGLSRDTVLFTVDGREVTADQYLYWLLTSISTAKSAGYLADDEAWEEEIEGQPTADYLKEQALEISKLYAAVANHADEAGIVVTEEQRAEAEEQLDQMGAMYEAYYGLTTQEWLDQQCISREGYLGLNDAYYLVTGLEESLKESGELDPTDEDLQNMIDSEGIYSCKHILLAFPTHEDGSDPTDEEKAATKAEADALYAEITAAADPAAAFETAMNEQSDDGRDETTGELYKPEGYTFLSTGAMVDGTGSLVTEFVTAGTALEVGQISQPVETSYGYHILLRQDADNEETRTAYADYAMNQLLDQWTADAKVETTDAYKNLDPKFFYDFMMNMVLEWQEQQQAEAEAAASASPSAETESPAPETESPAAEPSASPAA</sequence>
<dbReference type="AlphaFoldDB" id="A0A9D2MKU4"/>
<evidence type="ECO:0000256" key="1">
    <source>
        <dbReference type="PROSITE-ProRule" id="PRU00278"/>
    </source>
</evidence>
<dbReference type="EC" id="5.2.1.8" evidence="5"/>
<dbReference type="PROSITE" id="PS51257">
    <property type="entry name" value="PROKAR_LIPOPROTEIN"/>
    <property type="match status" value="1"/>
</dbReference>
<dbReference type="EMBL" id="DWXO01000035">
    <property type="protein sequence ID" value="HJB80037.1"/>
    <property type="molecule type" value="Genomic_DNA"/>
</dbReference>
<comment type="caution">
    <text evidence="5">The sequence shown here is derived from an EMBL/GenBank/DDBJ whole genome shotgun (WGS) entry which is preliminary data.</text>
</comment>
<name>A0A9D2MKU4_9FIRM</name>
<feature type="region of interest" description="Disordered" evidence="2">
    <location>
        <begin position="381"/>
        <end position="418"/>
    </location>
</feature>
<feature type="chain" id="PRO_5039578995" evidence="3">
    <location>
        <begin position="22"/>
        <end position="418"/>
    </location>
</feature>
<dbReference type="InterPro" id="IPR050245">
    <property type="entry name" value="PrsA_foldase"/>
</dbReference>
<gene>
    <name evidence="5" type="ORF">H9712_03540</name>
</gene>
<feature type="signal peptide" evidence="3">
    <location>
        <begin position="1"/>
        <end position="21"/>
    </location>
</feature>
<protein>
    <submittedName>
        <fullName evidence="5">Peptidylprolyl isomerase</fullName>
        <ecNumber evidence="5">5.2.1.8</ecNumber>
    </submittedName>
</protein>
<keyword evidence="3" id="KW-0732">Signal</keyword>